<comment type="subcellular location">
    <subcellularLocation>
        <location evidence="1 11">Membrane</location>
        <topology evidence="1 11">Multi-pass membrane protein</topology>
    </subcellularLocation>
</comment>
<evidence type="ECO:0000256" key="12">
    <source>
        <dbReference type="SAM" id="MobiDB-lite"/>
    </source>
</evidence>
<dbReference type="PROSITE" id="PS51371">
    <property type="entry name" value="CBS"/>
    <property type="match status" value="2"/>
</dbReference>
<dbReference type="Pfam" id="PF00571">
    <property type="entry name" value="CBS"/>
    <property type="match status" value="2"/>
</dbReference>
<comment type="caution">
    <text evidence="11">Lacks conserved residue(s) required for the propagation of feature annotation.</text>
</comment>
<dbReference type="OrthoDB" id="428525at2759"/>
<dbReference type="HOGENOM" id="CLU_003181_4_1_1"/>
<dbReference type="SUPFAM" id="SSF81340">
    <property type="entry name" value="Clc chloride channel"/>
    <property type="match status" value="1"/>
</dbReference>
<dbReference type="PANTHER" id="PTHR11689:SF89">
    <property type="entry name" value="CHLORIDE CHANNEL PROTEIN"/>
    <property type="match status" value="1"/>
</dbReference>
<dbReference type="PhylomeDB" id="B3RSX2"/>
<reference evidence="14 15" key="1">
    <citation type="journal article" date="2008" name="Nature">
        <title>The Trichoplax genome and the nature of placozoans.</title>
        <authorList>
            <person name="Srivastava M."/>
            <person name="Begovic E."/>
            <person name="Chapman J."/>
            <person name="Putnam N.H."/>
            <person name="Hellsten U."/>
            <person name="Kawashima T."/>
            <person name="Kuo A."/>
            <person name="Mitros T."/>
            <person name="Salamov A."/>
            <person name="Carpenter M.L."/>
            <person name="Signorovitch A.Y."/>
            <person name="Moreno M.A."/>
            <person name="Kamm K."/>
            <person name="Grimwood J."/>
            <person name="Schmutz J."/>
            <person name="Shapiro H."/>
            <person name="Grigoriev I.V."/>
            <person name="Buss L.W."/>
            <person name="Schierwater B."/>
            <person name="Dellaporta S.L."/>
            <person name="Rokhsar D.S."/>
        </authorList>
    </citation>
    <scope>NUCLEOTIDE SEQUENCE [LARGE SCALE GENOMIC DNA]</scope>
    <source>
        <strain evidence="14 15">Grell-BS-1999</strain>
    </source>
</reference>
<dbReference type="InterPro" id="IPR000644">
    <property type="entry name" value="CBS_dom"/>
</dbReference>
<feature type="transmembrane region" description="Helical" evidence="11">
    <location>
        <begin position="131"/>
        <end position="156"/>
    </location>
</feature>
<feature type="region of interest" description="Disordered" evidence="12">
    <location>
        <begin position="1"/>
        <end position="23"/>
    </location>
</feature>
<feature type="transmembrane region" description="Helical" evidence="11">
    <location>
        <begin position="472"/>
        <end position="493"/>
    </location>
</feature>
<dbReference type="OMA" id="YLIRLKW"/>
<feature type="domain" description="CBS" evidence="13">
    <location>
        <begin position="565"/>
        <end position="626"/>
    </location>
</feature>
<dbReference type="GeneID" id="6751806"/>
<feature type="domain" description="CBS" evidence="13">
    <location>
        <begin position="645"/>
        <end position="708"/>
    </location>
</feature>
<evidence type="ECO:0000313" key="14">
    <source>
        <dbReference type="EMBL" id="EDV26597.1"/>
    </source>
</evidence>
<gene>
    <name evidence="14" type="ORF">TRIADDRAFT_54759</name>
</gene>
<dbReference type="CDD" id="cd04591">
    <property type="entry name" value="CBS_pair_voltage-gated_CLC_euk_bac"/>
    <property type="match status" value="1"/>
</dbReference>
<evidence type="ECO:0000256" key="10">
    <source>
        <dbReference type="PROSITE-ProRule" id="PRU00703"/>
    </source>
</evidence>
<dbReference type="GO" id="GO:0005254">
    <property type="term" value="F:chloride channel activity"/>
    <property type="evidence" value="ECO:0007669"/>
    <property type="project" value="UniProtKB-UniRule"/>
</dbReference>
<dbReference type="Pfam" id="PF00654">
    <property type="entry name" value="Voltage_CLC"/>
    <property type="match status" value="2"/>
</dbReference>
<keyword evidence="4" id="KW-0677">Repeat</keyword>
<dbReference type="Gene3D" id="1.10.3080.10">
    <property type="entry name" value="Clc chloride channel"/>
    <property type="match status" value="2"/>
</dbReference>
<dbReference type="InterPro" id="IPR001807">
    <property type="entry name" value="ClC"/>
</dbReference>
<evidence type="ECO:0000256" key="8">
    <source>
        <dbReference type="ARBA" id="ARBA00023136"/>
    </source>
</evidence>
<evidence type="ECO:0000313" key="15">
    <source>
        <dbReference type="Proteomes" id="UP000009022"/>
    </source>
</evidence>
<dbReference type="InterPro" id="IPR014743">
    <property type="entry name" value="Cl-channel_core"/>
</dbReference>
<keyword evidence="2 11" id="KW-0813">Transport</keyword>
<keyword evidence="15" id="KW-1185">Reference proteome</keyword>
<dbReference type="eggNOG" id="KOG0474">
    <property type="taxonomic scope" value="Eukaryota"/>
</dbReference>
<evidence type="ECO:0000256" key="1">
    <source>
        <dbReference type="ARBA" id="ARBA00004141"/>
    </source>
</evidence>
<proteinExistence type="inferred from homology"/>
<feature type="transmembrane region" description="Helical" evidence="11">
    <location>
        <begin position="376"/>
        <end position="396"/>
    </location>
</feature>
<dbReference type="GO" id="GO:0022857">
    <property type="term" value="F:transmembrane transporter activity"/>
    <property type="evidence" value="ECO:0000318"/>
    <property type="project" value="GO_Central"/>
</dbReference>
<evidence type="ECO:0000256" key="7">
    <source>
        <dbReference type="ARBA" id="ARBA00023122"/>
    </source>
</evidence>
<keyword evidence="6 11" id="KW-0406">Ion transport</keyword>
<keyword evidence="7 10" id="KW-0129">CBS domain</keyword>
<dbReference type="Gene3D" id="3.10.580.10">
    <property type="entry name" value="CBS-domain"/>
    <property type="match status" value="2"/>
</dbReference>
<feature type="transmembrane region" description="Helical" evidence="11">
    <location>
        <begin position="505"/>
        <end position="528"/>
    </location>
</feature>
<keyword evidence="9 11" id="KW-0868">Chloride</keyword>
<evidence type="ECO:0000256" key="6">
    <source>
        <dbReference type="ARBA" id="ARBA00023065"/>
    </source>
</evidence>
<dbReference type="SUPFAM" id="SSF54631">
    <property type="entry name" value="CBS-domain pair"/>
    <property type="match status" value="1"/>
</dbReference>
<accession>B3RSX2</accession>
<evidence type="ECO:0000256" key="3">
    <source>
        <dbReference type="ARBA" id="ARBA00022692"/>
    </source>
</evidence>
<feature type="transmembrane region" description="Helical" evidence="11">
    <location>
        <begin position="330"/>
        <end position="355"/>
    </location>
</feature>
<evidence type="ECO:0000256" key="2">
    <source>
        <dbReference type="ARBA" id="ARBA00022448"/>
    </source>
</evidence>
<organism evidence="14 15">
    <name type="scientific">Trichoplax adhaerens</name>
    <name type="common">Trichoplax reptans</name>
    <dbReference type="NCBI Taxonomy" id="10228"/>
    <lineage>
        <taxon>Eukaryota</taxon>
        <taxon>Metazoa</taxon>
        <taxon>Placozoa</taxon>
        <taxon>Uniplacotomia</taxon>
        <taxon>Trichoplacea</taxon>
        <taxon>Trichoplacidae</taxon>
        <taxon>Trichoplax</taxon>
    </lineage>
</organism>
<dbReference type="Proteomes" id="UP000009022">
    <property type="component" value="Unassembled WGS sequence"/>
</dbReference>
<dbReference type="InterPro" id="IPR046342">
    <property type="entry name" value="CBS_dom_sf"/>
</dbReference>
<dbReference type="SMART" id="SM00116">
    <property type="entry name" value="CBS"/>
    <property type="match status" value="2"/>
</dbReference>
<dbReference type="PANTHER" id="PTHR11689">
    <property type="entry name" value="CHLORIDE CHANNEL PROTEIN CLC FAMILY MEMBER"/>
    <property type="match status" value="1"/>
</dbReference>
<dbReference type="InParanoid" id="B3RSX2"/>
<feature type="compositionally biased region" description="Polar residues" evidence="12">
    <location>
        <begin position="7"/>
        <end position="23"/>
    </location>
</feature>
<evidence type="ECO:0000256" key="4">
    <source>
        <dbReference type="ARBA" id="ARBA00022737"/>
    </source>
</evidence>
<keyword evidence="5 11" id="KW-1133">Transmembrane helix</keyword>
<dbReference type="RefSeq" id="XP_002110593.1">
    <property type="nucleotide sequence ID" value="XM_002110557.1"/>
</dbReference>
<dbReference type="GO" id="GO:0016020">
    <property type="term" value="C:membrane"/>
    <property type="evidence" value="ECO:0007669"/>
    <property type="project" value="UniProtKB-SubCell"/>
</dbReference>
<dbReference type="AlphaFoldDB" id="B3RSX2"/>
<dbReference type="EMBL" id="DS985243">
    <property type="protein sequence ID" value="EDV26597.1"/>
    <property type="molecule type" value="Genomic_DNA"/>
</dbReference>
<evidence type="ECO:0000256" key="9">
    <source>
        <dbReference type="ARBA" id="ARBA00023214"/>
    </source>
</evidence>
<evidence type="ECO:0000256" key="5">
    <source>
        <dbReference type="ARBA" id="ARBA00022989"/>
    </source>
</evidence>
<evidence type="ECO:0000259" key="13">
    <source>
        <dbReference type="PROSITE" id="PS51371"/>
    </source>
</evidence>
<dbReference type="KEGG" id="tad:TRIADDRAFT_54759"/>
<sequence length="734" mass="82009">MAHRNSDNPNVQIRNRSESTSHLADQGTGFFQWGRDLGGTDSNHKFTEHEKDLLAQYQSADYLPPYSCAYKEWLRQQPARLDWDKWLMMGIIGFVVGITGFLMHQTIGVIADLKWDRAYEYVKERNFGMAWVWLALIGIGFAIISSLLVVLFHLPAGGSGMPELIGFLNGTLIRNVFGIKTAVIKFLSCVCAVGSGLPVGPEGPMIHLGALIGGGLSQAKSSILNCILPIFGRFRNPEDERNFISAGAGAGVSAAFGAPVGGLLFTMEEVSSFWSLKHGWMTFFCCMTSTFTTDLFNSAFQGFRYTGDFGAFKSRKYILFEVKKEISLNILAFIPSLIIGMIGGLLGALFTFLNLKIARSRRRLVGRFKSTWVKNLIRVSEVTLIMTLTATMSILLPGGFGCTPYQCQNVNTTANVYQGPLCRRGDQYKIHTENEVVGYTCPVGITKNVSSQVYFTNQTYNQGYWAWMDPGAFALVGAASFFGGVSRLTMALAVIMMEITNDIQFLLLVMVAILSAKVLGDYITHPLYHALLEMKCIPFLDNELSLHDEHHNILNLEFYTAGDVMTKKPKCVYERESVAKLARLLQETKHGGFPVIRKDAVSGRDVFVGMMSRDELEVLLAVGDSVFEDQFGNNAHEIGILRYNMIPYINRSVTSIQMSFSLRRTYILFRTMGMRHLPIVDEVNRVVGILTRKDLMGFSIEEHIHGDDYGHDHMRTPTGKRSGDLELNEFHRRA</sequence>
<dbReference type="InterPro" id="IPR051280">
    <property type="entry name" value="Cl-channel/antiporter"/>
</dbReference>
<comment type="similarity">
    <text evidence="11">Belongs to the chloride channel (TC 2.A.49) family.</text>
</comment>
<dbReference type="CTD" id="6751806"/>
<feature type="transmembrane region" description="Helical" evidence="11">
    <location>
        <begin position="86"/>
        <end position="111"/>
    </location>
</feature>
<evidence type="ECO:0000256" key="11">
    <source>
        <dbReference type="RuleBase" id="RU361221"/>
    </source>
</evidence>
<name>B3RSX2_TRIAD</name>
<keyword evidence="8 11" id="KW-0472">Membrane</keyword>
<protein>
    <recommendedName>
        <fullName evidence="11">Chloride channel protein</fullName>
    </recommendedName>
</protein>
<keyword evidence="3 11" id="KW-0812">Transmembrane</keyword>
<feature type="transmembrane region" description="Helical" evidence="11">
    <location>
        <begin position="243"/>
        <end position="265"/>
    </location>
</feature>
<dbReference type="PRINTS" id="PR00762">
    <property type="entry name" value="CLCHANNEL"/>
</dbReference>